<dbReference type="Proteomes" id="UP001595821">
    <property type="component" value="Unassembled WGS sequence"/>
</dbReference>
<dbReference type="Pfam" id="PF00578">
    <property type="entry name" value="AhpC-TSA"/>
    <property type="match status" value="1"/>
</dbReference>
<dbReference type="SUPFAM" id="SSF52833">
    <property type="entry name" value="Thioredoxin-like"/>
    <property type="match status" value="1"/>
</dbReference>
<dbReference type="PROSITE" id="PS51352">
    <property type="entry name" value="THIOREDOXIN_2"/>
    <property type="match status" value="1"/>
</dbReference>
<reference evidence="3 4" key="1">
    <citation type="journal article" date="2014" name="Int. J. Syst. Evol. Microbiol.">
        <title>Complete genome sequence of Corynebacterium casei LMG S-19264T (=DSM 44701T), isolated from a smear-ripened cheese.</title>
        <authorList>
            <consortium name="US DOE Joint Genome Institute (JGI-PGF)"/>
            <person name="Walter F."/>
            <person name="Albersmeier A."/>
            <person name="Kalinowski J."/>
            <person name="Ruckert C."/>
        </authorList>
    </citation>
    <scope>NUCLEOTIDE SEQUENCE [LARGE SCALE GENOMIC DNA]</scope>
    <source>
        <strain evidence="3 4">IBRC-M 10912</strain>
    </source>
</reference>
<dbReference type="Gene3D" id="3.40.30.10">
    <property type="entry name" value="Glutaredoxin"/>
    <property type="match status" value="1"/>
</dbReference>
<dbReference type="RefSeq" id="WP_246974846.1">
    <property type="nucleotide sequence ID" value="NZ_CP095397.1"/>
</dbReference>
<dbReference type="InterPro" id="IPR013766">
    <property type="entry name" value="Thioredoxin_domain"/>
</dbReference>
<comment type="caution">
    <text evidence="3">The sequence shown here is derived from an EMBL/GenBank/DDBJ whole genome shotgun (WGS) entry which is preliminary data.</text>
</comment>
<dbReference type="GeneID" id="71853335"/>
<sequence length="169" mass="19172">MMEFDVVDLGPADHPEPGDEVPDFTRPLVTDEFWEDRSLSELTADGRVVLVFTPMDGTFLAQYTWDELRDRGWDEYDATVVGVTISTPYVHSRFIDDRDLPFALFADPTNEVADAYGIAHDLDDMTGVSEPRLAIFVVDEDRVVEDAWVTTEWPEFLAYDEIEATLESA</sequence>
<organism evidence="3 4">
    <name type="scientific">Natribaculum luteum</name>
    <dbReference type="NCBI Taxonomy" id="1586232"/>
    <lineage>
        <taxon>Archaea</taxon>
        <taxon>Methanobacteriati</taxon>
        <taxon>Methanobacteriota</taxon>
        <taxon>Stenosarchaea group</taxon>
        <taxon>Halobacteria</taxon>
        <taxon>Halobacteriales</taxon>
        <taxon>Natrialbaceae</taxon>
        <taxon>Natribaculum</taxon>
    </lineage>
</organism>
<proteinExistence type="predicted"/>
<dbReference type="InterPro" id="IPR000866">
    <property type="entry name" value="AhpC/TSA"/>
</dbReference>
<evidence type="ECO:0000313" key="3">
    <source>
        <dbReference type="EMBL" id="MFC4249673.1"/>
    </source>
</evidence>
<gene>
    <name evidence="3" type="ORF">ACFOZ7_22520</name>
</gene>
<evidence type="ECO:0000313" key="4">
    <source>
        <dbReference type="Proteomes" id="UP001595821"/>
    </source>
</evidence>
<dbReference type="EMBL" id="JBHSDJ010000133">
    <property type="protein sequence ID" value="MFC4249673.1"/>
    <property type="molecule type" value="Genomic_DNA"/>
</dbReference>
<name>A0ABD5P686_9EURY</name>
<dbReference type="InterPro" id="IPR036249">
    <property type="entry name" value="Thioredoxin-like_sf"/>
</dbReference>
<evidence type="ECO:0000259" key="2">
    <source>
        <dbReference type="PROSITE" id="PS51352"/>
    </source>
</evidence>
<protein>
    <submittedName>
        <fullName evidence="3">Peroxiredoxin family protein</fullName>
    </submittedName>
</protein>
<evidence type="ECO:0000256" key="1">
    <source>
        <dbReference type="SAM" id="MobiDB-lite"/>
    </source>
</evidence>
<feature type="region of interest" description="Disordered" evidence="1">
    <location>
        <begin position="1"/>
        <end position="25"/>
    </location>
</feature>
<accession>A0ABD5P686</accession>
<feature type="domain" description="Thioredoxin" evidence="2">
    <location>
        <begin position="15"/>
        <end position="169"/>
    </location>
</feature>
<dbReference type="AlphaFoldDB" id="A0ABD5P686"/>